<reference evidence="3" key="1">
    <citation type="submission" date="2020-11" db="EMBL/GenBank/DDBJ databases">
        <authorList>
            <person name="Tran Van P."/>
        </authorList>
    </citation>
    <scope>NUCLEOTIDE SEQUENCE</scope>
</reference>
<dbReference type="Proteomes" id="UP000677054">
    <property type="component" value="Unassembled WGS sequence"/>
</dbReference>
<evidence type="ECO:0000313" key="3">
    <source>
        <dbReference type="EMBL" id="CAD7240093.1"/>
    </source>
</evidence>
<feature type="domain" description="TRASH" evidence="2">
    <location>
        <begin position="98"/>
        <end position="135"/>
    </location>
</feature>
<evidence type="ECO:0000259" key="2">
    <source>
        <dbReference type="SMART" id="SM00746"/>
    </source>
</evidence>
<organism evidence="3">
    <name type="scientific">Darwinula stevensoni</name>
    <dbReference type="NCBI Taxonomy" id="69355"/>
    <lineage>
        <taxon>Eukaryota</taxon>
        <taxon>Metazoa</taxon>
        <taxon>Ecdysozoa</taxon>
        <taxon>Arthropoda</taxon>
        <taxon>Crustacea</taxon>
        <taxon>Oligostraca</taxon>
        <taxon>Ostracoda</taxon>
        <taxon>Podocopa</taxon>
        <taxon>Podocopida</taxon>
        <taxon>Darwinulocopina</taxon>
        <taxon>Darwinuloidea</taxon>
        <taxon>Darwinulidae</taxon>
        <taxon>Darwinula</taxon>
    </lineage>
</organism>
<evidence type="ECO:0000256" key="1">
    <source>
        <dbReference type="SAM" id="MobiDB-lite"/>
    </source>
</evidence>
<dbReference type="EMBL" id="CAJPEV010000008">
    <property type="protein sequence ID" value="CAG0878607.1"/>
    <property type="molecule type" value="Genomic_DNA"/>
</dbReference>
<feature type="region of interest" description="Disordered" evidence="1">
    <location>
        <begin position="268"/>
        <end position="303"/>
    </location>
</feature>
<dbReference type="InterPro" id="IPR026092">
    <property type="entry name" value="RAI2/SOBP"/>
</dbReference>
<proteinExistence type="predicted"/>
<dbReference type="GO" id="GO:0048513">
    <property type="term" value="P:animal organ development"/>
    <property type="evidence" value="ECO:0007669"/>
    <property type="project" value="TreeGrafter"/>
</dbReference>
<dbReference type="SMART" id="SM00746">
    <property type="entry name" value="TRASH"/>
    <property type="match status" value="2"/>
</dbReference>
<feature type="region of interest" description="Disordered" evidence="1">
    <location>
        <begin position="166"/>
        <end position="221"/>
    </location>
</feature>
<name>A0A7R8WXL7_9CRUS</name>
<feature type="domain" description="TRASH" evidence="2">
    <location>
        <begin position="48"/>
        <end position="91"/>
    </location>
</feature>
<feature type="compositionally biased region" description="Basic and acidic residues" evidence="1">
    <location>
        <begin position="268"/>
        <end position="278"/>
    </location>
</feature>
<dbReference type="PANTHER" id="PTHR23186">
    <property type="entry name" value="RETINOIC ACID-INDUCED PROTEIN 2"/>
    <property type="match status" value="1"/>
</dbReference>
<sequence>MEVRRKILHVRRNGDSAKTPTFVAATKKRPAPRVETDGEEDKQSCTMCSWCQNLGPRQFTVPEEKESAGKGKGKGKDFCSELCFTQYRRATFKRNQICDWCKNPANSIAHVEYSPTDTQLQFCSEECVKQLKMNVFCKETQAHLKLMRETPKGGTDSTPCHDRILITPDLWTSPRDPDGRGTPTASEAEMGSGVRKIRRRRRTPSSGRLPPAREPEGRSSGSRVAFDLIGSCLPPVTVLVPVPIPIPIPIPIPLPIPIPIPIEAKENPIDPWERRSGSESDSPGSGKCNGLDLSVKKEKTCST</sequence>
<dbReference type="PANTHER" id="PTHR23186:SF4">
    <property type="entry name" value="GH22790P"/>
    <property type="match status" value="1"/>
</dbReference>
<dbReference type="EMBL" id="LR899525">
    <property type="protein sequence ID" value="CAD7240093.1"/>
    <property type="molecule type" value="Genomic_DNA"/>
</dbReference>
<accession>A0A7R8WXL7</accession>
<keyword evidence="4" id="KW-1185">Reference proteome</keyword>
<feature type="compositionally biased region" description="Basic and acidic residues" evidence="1">
    <location>
        <begin position="294"/>
        <end position="303"/>
    </location>
</feature>
<evidence type="ECO:0000313" key="4">
    <source>
        <dbReference type="Proteomes" id="UP000677054"/>
    </source>
</evidence>
<protein>
    <recommendedName>
        <fullName evidence="2">TRASH domain-containing protein</fullName>
    </recommendedName>
</protein>
<dbReference type="AlphaFoldDB" id="A0A7R8WXL7"/>
<dbReference type="OrthoDB" id="6250723at2759"/>
<dbReference type="InterPro" id="IPR011017">
    <property type="entry name" value="TRASH_dom"/>
</dbReference>
<dbReference type="Pfam" id="PF15279">
    <property type="entry name" value="SOBP"/>
    <property type="match status" value="1"/>
</dbReference>
<gene>
    <name evidence="3" type="ORF">DSTB1V02_LOCUS130</name>
</gene>
<dbReference type="GO" id="GO:0005634">
    <property type="term" value="C:nucleus"/>
    <property type="evidence" value="ECO:0007669"/>
    <property type="project" value="TreeGrafter"/>
</dbReference>